<feature type="region of interest" description="Disordered" evidence="2">
    <location>
        <begin position="197"/>
        <end position="223"/>
    </location>
</feature>
<evidence type="ECO:0000256" key="1">
    <source>
        <dbReference type="ARBA" id="ARBA00007357"/>
    </source>
</evidence>
<keyword evidence="6" id="KW-1185">Reference proteome</keyword>
<dbReference type="EMBL" id="CAJPIZ010014037">
    <property type="protein sequence ID" value="CAG2114561.1"/>
    <property type="molecule type" value="Genomic_DNA"/>
</dbReference>
<evidence type="ECO:0000313" key="5">
    <source>
        <dbReference type="EMBL" id="CAD7634131.1"/>
    </source>
</evidence>
<feature type="transmembrane region" description="Helical" evidence="3">
    <location>
        <begin position="47"/>
        <end position="69"/>
    </location>
</feature>
<dbReference type="PROSITE" id="PS51885">
    <property type="entry name" value="NEPRILYSIN"/>
    <property type="match status" value="1"/>
</dbReference>
<dbReference type="InterPro" id="IPR000718">
    <property type="entry name" value="Peptidase_M13"/>
</dbReference>
<accession>A0A7R9L3E1</accession>
<dbReference type="AlphaFoldDB" id="A0A7R9L3E1"/>
<keyword evidence="3" id="KW-0812">Transmembrane</keyword>
<dbReference type="PANTHER" id="PTHR11733">
    <property type="entry name" value="ZINC METALLOPROTEASE FAMILY M13 NEPRILYSIN-RELATED"/>
    <property type="match status" value="1"/>
</dbReference>
<dbReference type="GO" id="GO:0016485">
    <property type="term" value="P:protein processing"/>
    <property type="evidence" value="ECO:0007669"/>
    <property type="project" value="TreeGrafter"/>
</dbReference>
<sequence>MSISSSDTESSSNHTDSTLQASPTSKLAPRLSFERWTRRMRSPNGHVWRFVGLSVVVIACLLSLVVLMLKRDAIRPNANLCLTTDCITAASDLLKSMDRTVDPCDDFFDYACGGWTQFNTIDEDESRTDTFTVMRNDLTDKIRIILETPVADNETNTTKKAKILYKSCIDEDLIEQRGGRPLQSLLDDLGGWPLLKHQHNQHQQQHQSGSQIKHNLSSTNDWV</sequence>
<comment type="similarity">
    <text evidence="1">Belongs to the peptidase M13 family.</text>
</comment>
<evidence type="ECO:0000256" key="3">
    <source>
        <dbReference type="SAM" id="Phobius"/>
    </source>
</evidence>
<dbReference type="Gene3D" id="1.10.1380.10">
    <property type="entry name" value="Neutral endopeptidase , domain2"/>
    <property type="match status" value="1"/>
</dbReference>
<dbReference type="SUPFAM" id="SSF55486">
    <property type="entry name" value="Metalloproteases ('zincins'), catalytic domain"/>
    <property type="match status" value="1"/>
</dbReference>
<feature type="non-terminal residue" evidence="5">
    <location>
        <position position="1"/>
    </location>
</feature>
<name>A0A7R9L3E1_9ACAR</name>
<organism evidence="5">
    <name type="scientific">Medioppia subpectinata</name>
    <dbReference type="NCBI Taxonomy" id="1979941"/>
    <lineage>
        <taxon>Eukaryota</taxon>
        <taxon>Metazoa</taxon>
        <taxon>Ecdysozoa</taxon>
        <taxon>Arthropoda</taxon>
        <taxon>Chelicerata</taxon>
        <taxon>Arachnida</taxon>
        <taxon>Acari</taxon>
        <taxon>Acariformes</taxon>
        <taxon>Sarcoptiformes</taxon>
        <taxon>Oribatida</taxon>
        <taxon>Brachypylina</taxon>
        <taxon>Oppioidea</taxon>
        <taxon>Oppiidae</taxon>
        <taxon>Medioppia</taxon>
    </lineage>
</organism>
<dbReference type="PANTHER" id="PTHR11733:SF167">
    <property type="entry name" value="FI17812P1-RELATED"/>
    <property type="match status" value="1"/>
</dbReference>
<dbReference type="GO" id="GO:0004222">
    <property type="term" value="F:metalloendopeptidase activity"/>
    <property type="evidence" value="ECO:0007669"/>
    <property type="project" value="InterPro"/>
</dbReference>
<dbReference type="EMBL" id="OC868612">
    <property type="protein sequence ID" value="CAD7634131.1"/>
    <property type="molecule type" value="Genomic_DNA"/>
</dbReference>
<feature type="compositionally biased region" description="Low complexity" evidence="2">
    <location>
        <begin position="1"/>
        <end position="18"/>
    </location>
</feature>
<keyword evidence="3" id="KW-1133">Transmembrane helix</keyword>
<evidence type="ECO:0000256" key="2">
    <source>
        <dbReference type="SAM" id="MobiDB-lite"/>
    </source>
</evidence>
<feature type="region of interest" description="Disordered" evidence="2">
    <location>
        <begin position="1"/>
        <end position="25"/>
    </location>
</feature>
<dbReference type="OrthoDB" id="6514819at2759"/>
<feature type="domain" description="Peptidase M13 N-terminal" evidence="4">
    <location>
        <begin position="103"/>
        <end position="200"/>
    </location>
</feature>
<dbReference type="InterPro" id="IPR008753">
    <property type="entry name" value="Peptidase_M13_N"/>
</dbReference>
<dbReference type="Proteomes" id="UP000759131">
    <property type="component" value="Unassembled WGS sequence"/>
</dbReference>
<evidence type="ECO:0000259" key="4">
    <source>
        <dbReference type="Pfam" id="PF05649"/>
    </source>
</evidence>
<proteinExistence type="inferred from homology"/>
<dbReference type="InterPro" id="IPR042089">
    <property type="entry name" value="Peptidase_M13_dom_2"/>
</dbReference>
<dbReference type="GO" id="GO:0005886">
    <property type="term" value="C:plasma membrane"/>
    <property type="evidence" value="ECO:0007669"/>
    <property type="project" value="TreeGrafter"/>
</dbReference>
<gene>
    <name evidence="5" type="ORF">OSB1V03_LOCUS14527</name>
</gene>
<dbReference type="Pfam" id="PF05649">
    <property type="entry name" value="Peptidase_M13_N"/>
    <property type="match status" value="1"/>
</dbReference>
<protein>
    <recommendedName>
        <fullName evidence="4">Peptidase M13 N-terminal domain-containing protein</fullName>
    </recommendedName>
</protein>
<evidence type="ECO:0000313" key="6">
    <source>
        <dbReference type="Proteomes" id="UP000759131"/>
    </source>
</evidence>
<feature type="compositionally biased region" description="Polar residues" evidence="2">
    <location>
        <begin position="208"/>
        <end position="223"/>
    </location>
</feature>
<reference evidence="5" key="1">
    <citation type="submission" date="2020-11" db="EMBL/GenBank/DDBJ databases">
        <authorList>
            <person name="Tran Van P."/>
        </authorList>
    </citation>
    <scope>NUCLEOTIDE SEQUENCE</scope>
</reference>
<keyword evidence="3" id="KW-0472">Membrane</keyword>